<evidence type="ECO:0000313" key="14">
    <source>
        <dbReference type="Ensembl" id="ENSVURP00010024255.1"/>
    </source>
</evidence>
<evidence type="ECO:0000313" key="15">
    <source>
        <dbReference type="Proteomes" id="UP000314987"/>
    </source>
</evidence>
<keyword evidence="12" id="KW-0503">Monooxygenase</keyword>
<dbReference type="AlphaFoldDB" id="A0A4X2LRJ0"/>
<dbReference type="GO" id="GO:0020037">
    <property type="term" value="F:heme binding"/>
    <property type="evidence" value="ECO:0007669"/>
    <property type="project" value="InterPro"/>
</dbReference>
<dbReference type="GO" id="GO:0070989">
    <property type="term" value="P:oxidative demethylation"/>
    <property type="evidence" value="ECO:0007669"/>
    <property type="project" value="TreeGrafter"/>
</dbReference>
<comment type="cofactor">
    <cofactor evidence="1">
        <name>heme</name>
        <dbReference type="ChEBI" id="CHEBI:30413"/>
    </cofactor>
</comment>
<sequence>MKIYLRITFIVPPLVITDKWTIPFIYGTWTHKLFKDVGILGPAPLPFLGNVLYYCKGFVDFDITCFKKYGKTWGFFDGRQPVLAIMDPETIKSVLVKECYSVFTNHWVSNSGRMMLTTMGKALLSPTFTSGKLKEVKQWILVKF</sequence>
<evidence type="ECO:0000256" key="6">
    <source>
        <dbReference type="ARBA" id="ARBA00022617"/>
    </source>
</evidence>
<name>A0A4X2LRJ0_VOMUR</name>
<dbReference type="GO" id="GO:0016712">
    <property type="term" value="F:oxidoreductase activity, acting on paired donors, with incorporation or reduction of molecular oxygen, reduced flavin or flavoprotein as one donor, and incorporation of one atom of oxygen"/>
    <property type="evidence" value="ECO:0007669"/>
    <property type="project" value="UniProtKB-EC"/>
</dbReference>
<keyword evidence="15" id="KW-1185">Reference proteome</keyword>
<evidence type="ECO:0000256" key="3">
    <source>
        <dbReference type="ARBA" id="ARBA00004406"/>
    </source>
</evidence>
<proteinExistence type="inferred from homology"/>
<dbReference type="PANTHER" id="PTHR24302:SF38">
    <property type="entry name" value="CYTOCHROME P450 3A5"/>
    <property type="match status" value="1"/>
</dbReference>
<reference evidence="15" key="1">
    <citation type="submission" date="2018-12" db="EMBL/GenBank/DDBJ databases">
        <authorList>
            <person name="Yazar S."/>
        </authorList>
    </citation>
    <scope>NUCLEOTIDE SEQUENCE [LARGE SCALE GENOMIC DNA]</scope>
</reference>
<dbReference type="GO" id="GO:0008202">
    <property type="term" value="P:steroid metabolic process"/>
    <property type="evidence" value="ECO:0007669"/>
    <property type="project" value="TreeGrafter"/>
</dbReference>
<keyword evidence="13" id="KW-0472">Membrane</keyword>
<dbReference type="OMA" id="CLRINFI"/>
<keyword evidence="8" id="KW-0256">Endoplasmic reticulum</keyword>
<dbReference type="GO" id="GO:0005789">
    <property type="term" value="C:endoplasmic reticulum membrane"/>
    <property type="evidence" value="ECO:0007669"/>
    <property type="project" value="UniProtKB-SubCell"/>
</dbReference>
<evidence type="ECO:0000256" key="10">
    <source>
        <dbReference type="ARBA" id="ARBA00023002"/>
    </source>
</evidence>
<evidence type="ECO:0000256" key="12">
    <source>
        <dbReference type="ARBA" id="ARBA00023033"/>
    </source>
</evidence>
<keyword evidence="9" id="KW-0492">Microsome</keyword>
<reference evidence="14" key="2">
    <citation type="submission" date="2025-08" db="UniProtKB">
        <authorList>
            <consortium name="Ensembl"/>
        </authorList>
    </citation>
    <scope>IDENTIFICATION</scope>
</reference>
<keyword evidence="11" id="KW-0408">Iron</keyword>
<evidence type="ECO:0000256" key="8">
    <source>
        <dbReference type="ARBA" id="ARBA00022824"/>
    </source>
</evidence>
<evidence type="ECO:0000256" key="4">
    <source>
        <dbReference type="ARBA" id="ARBA00010617"/>
    </source>
</evidence>
<evidence type="ECO:0000256" key="7">
    <source>
        <dbReference type="ARBA" id="ARBA00022723"/>
    </source>
</evidence>
<dbReference type="PANTHER" id="PTHR24302">
    <property type="entry name" value="CYTOCHROME P450 FAMILY 3"/>
    <property type="match status" value="1"/>
</dbReference>
<reference evidence="14" key="3">
    <citation type="submission" date="2025-09" db="UniProtKB">
        <authorList>
            <consortium name="Ensembl"/>
        </authorList>
    </citation>
    <scope>IDENTIFICATION</scope>
</reference>
<dbReference type="InterPro" id="IPR001128">
    <property type="entry name" value="Cyt_P450"/>
</dbReference>
<evidence type="ECO:0000256" key="5">
    <source>
        <dbReference type="ARBA" id="ARBA00012109"/>
    </source>
</evidence>
<protein>
    <recommendedName>
        <fullName evidence="5">unspecific monooxygenase</fullName>
        <ecNumber evidence="5">1.14.14.1</ecNumber>
    </recommendedName>
</protein>
<dbReference type="GO" id="GO:0005506">
    <property type="term" value="F:iron ion binding"/>
    <property type="evidence" value="ECO:0007669"/>
    <property type="project" value="InterPro"/>
</dbReference>
<evidence type="ECO:0000256" key="9">
    <source>
        <dbReference type="ARBA" id="ARBA00022848"/>
    </source>
</evidence>
<comment type="subcellular location">
    <subcellularLocation>
        <location evidence="3">Endoplasmic reticulum membrane</location>
        <topology evidence="3">Peripheral membrane protein</topology>
    </subcellularLocation>
    <subcellularLocation>
        <location evidence="2">Microsome membrane</location>
        <topology evidence="2">Peripheral membrane protein</topology>
    </subcellularLocation>
</comment>
<organism evidence="14 15">
    <name type="scientific">Vombatus ursinus</name>
    <name type="common">Common wombat</name>
    <dbReference type="NCBI Taxonomy" id="29139"/>
    <lineage>
        <taxon>Eukaryota</taxon>
        <taxon>Metazoa</taxon>
        <taxon>Chordata</taxon>
        <taxon>Craniata</taxon>
        <taxon>Vertebrata</taxon>
        <taxon>Euteleostomi</taxon>
        <taxon>Mammalia</taxon>
        <taxon>Metatheria</taxon>
        <taxon>Diprotodontia</taxon>
        <taxon>Vombatidae</taxon>
        <taxon>Vombatus</taxon>
    </lineage>
</organism>
<keyword evidence="6" id="KW-0349">Heme</keyword>
<dbReference type="Pfam" id="PF00067">
    <property type="entry name" value="p450"/>
    <property type="match status" value="1"/>
</dbReference>
<dbReference type="GO" id="GO:0050649">
    <property type="term" value="F:testosterone 6-beta-hydroxylase activity"/>
    <property type="evidence" value="ECO:0007669"/>
    <property type="project" value="TreeGrafter"/>
</dbReference>
<evidence type="ECO:0000256" key="1">
    <source>
        <dbReference type="ARBA" id="ARBA00001971"/>
    </source>
</evidence>
<dbReference type="Proteomes" id="UP000314987">
    <property type="component" value="Unassembled WGS sequence"/>
</dbReference>
<dbReference type="Gene3D" id="1.10.630.10">
    <property type="entry name" value="Cytochrome P450"/>
    <property type="match status" value="1"/>
</dbReference>
<comment type="similarity">
    <text evidence="4">Belongs to the cytochrome P450 family.</text>
</comment>
<dbReference type="GeneTree" id="ENSGT00950000182958"/>
<dbReference type="SUPFAM" id="SSF48264">
    <property type="entry name" value="Cytochrome P450"/>
    <property type="match status" value="1"/>
</dbReference>
<dbReference type="InterPro" id="IPR036396">
    <property type="entry name" value="Cyt_P450_sf"/>
</dbReference>
<dbReference type="EC" id="1.14.14.1" evidence="5"/>
<evidence type="ECO:0000256" key="2">
    <source>
        <dbReference type="ARBA" id="ARBA00004174"/>
    </source>
</evidence>
<accession>A0A4X2LRJ0</accession>
<dbReference type="STRING" id="29139.ENSVURP00010024255"/>
<dbReference type="Ensembl" id="ENSVURT00010027616.1">
    <property type="protein sequence ID" value="ENSVURP00010024255.1"/>
    <property type="gene ID" value="ENSVURG00010018585.1"/>
</dbReference>
<dbReference type="InterPro" id="IPR050705">
    <property type="entry name" value="Cytochrome_P450_3A"/>
</dbReference>
<keyword evidence="10" id="KW-0560">Oxidoreductase</keyword>
<evidence type="ECO:0000256" key="11">
    <source>
        <dbReference type="ARBA" id="ARBA00023004"/>
    </source>
</evidence>
<evidence type="ECO:0000256" key="13">
    <source>
        <dbReference type="ARBA" id="ARBA00023136"/>
    </source>
</evidence>
<keyword evidence="7" id="KW-0479">Metal-binding</keyword>